<dbReference type="InterPro" id="IPR011527">
    <property type="entry name" value="ABC1_TM_dom"/>
</dbReference>
<dbReference type="SUPFAM" id="SSF52540">
    <property type="entry name" value="P-loop containing nucleoside triphosphate hydrolases"/>
    <property type="match status" value="1"/>
</dbReference>
<dbReference type="FunFam" id="3.40.50.300:FF:000299">
    <property type="entry name" value="ABC transporter ATP-binding protein/permease"/>
    <property type="match status" value="1"/>
</dbReference>
<evidence type="ECO:0000313" key="14">
    <source>
        <dbReference type="Proteomes" id="UP000199475"/>
    </source>
</evidence>
<dbReference type="GO" id="GO:0005524">
    <property type="term" value="F:ATP binding"/>
    <property type="evidence" value="ECO:0007669"/>
    <property type="project" value="UniProtKB-KW"/>
</dbReference>
<reference evidence="13 14" key="1">
    <citation type="submission" date="2016-10" db="EMBL/GenBank/DDBJ databases">
        <authorList>
            <person name="de Groot N.N."/>
        </authorList>
    </citation>
    <scope>NUCLEOTIDE SEQUENCE [LARGE SCALE GENOMIC DNA]</scope>
    <source>
        <strain evidence="13 14">CGMCC 1.9159</strain>
    </source>
</reference>
<evidence type="ECO:0000256" key="8">
    <source>
        <dbReference type="ARBA" id="ARBA00023136"/>
    </source>
</evidence>
<dbReference type="Gene3D" id="3.40.50.300">
    <property type="entry name" value="P-loop containing nucleotide triphosphate hydrolases"/>
    <property type="match status" value="1"/>
</dbReference>
<dbReference type="GO" id="GO:0016887">
    <property type="term" value="F:ATP hydrolysis activity"/>
    <property type="evidence" value="ECO:0007669"/>
    <property type="project" value="InterPro"/>
</dbReference>
<evidence type="ECO:0000256" key="1">
    <source>
        <dbReference type="ARBA" id="ARBA00004651"/>
    </source>
</evidence>
<dbReference type="InterPro" id="IPR039421">
    <property type="entry name" value="Type_1_exporter"/>
</dbReference>
<feature type="transmembrane region" description="Helical" evidence="10">
    <location>
        <begin position="267"/>
        <end position="286"/>
    </location>
</feature>
<evidence type="ECO:0000256" key="5">
    <source>
        <dbReference type="ARBA" id="ARBA00022741"/>
    </source>
</evidence>
<dbReference type="InterPro" id="IPR036640">
    <property type="entry name" value="ABC1_TM_sf"/>
</dbReference>
<accession>A0A1G9LXX4</accession>
<dbReference type="EMBL" id="FNGP01000004">
    <property type="protein sequence ID" value="SDL66766.1"/>
    <property type="molecule type" value="Genomic_DNA"/>
</dbReference>
<dbReference type="AlphaFoldDB" id="A0A1G9LXX4"/>
<protein>
    <submittedName>
        <fullName evidence="13">ATP-binding cassette, subfamily B</fullName>
    </submittedName>
</protein>
<evidence type="ECO:0000259" key="12">
    <source>
        <dbReference type="PROSITE" id="PS50929"/>
    </source>
</evidence>
<evidence type="ECO:0000256" key="6">
    <source>
        <dbReference type="ARBA" id="ARBA00022840"/>
    </source>
</evidence>
<dbReference type="PANTHER" id="PTHR43394:SF1">
    <property type="entry name" value="ATP-BINDING CASSETTE SUB-FAMILY B MEMBER 10, MITOCHONDRIAL"/>
    <property type="match status" value="1"/>
</dbReference>
<dbReference type="InterPro" id="IPR027417">
    <property type="entry name" value="P-loop_NTPase"/>
</dbReference>
<sequence>MAYDHPERGALRKRPEDVAQLRSSPVDAVRVLRLFRPHVGAIGAVVGLIVLTAGLTVVQPFLVRRTVDDAIPSQDVPLLVQLVLAMVAVAIVTQAVGVVQTWMSARVGQQIMHRLRIDVFGNLQRQSMRFFTTHRSGEVQSRLTNDIAGMQSVVTTTATSIASNLTMSVAIVAAMLALSPVLSLLSLLVLPPAVWLTRKVALTRRAVTDKQQRALADMQHTVQETLSVSGVRLSKTLGAQERAHQEFSTVSHQLIELELESQLAGRWRMATMQVVFAIIPALVYLVGGLPATSGGMTIGTLIAFTTLQSQIFRPITGLLNVGAQWVASMALFSRIFEYLDLEPEVPEPARPRDDEIRGARVEFRGVTYRYPGNDRDALSGIDLVVPEGHTVAIVGHTGSGKSTLASLLARLMDPDEGAVLLGGVPLTQISARERARRVGIVSQETYLAHTTVRENLRLAKPGANDEELWRALEWANVDRLIAALPEGLDTVVGARGHRFSGGEQQRLTLARTLLADPDVLVLDEATSALDNETERAVQRAVGAAGRTRLVIAHRLSTIQDADQILVLDEGRLVERGTHASLLADGGTYARLVTVGEGVRSAA</sequence>
<proteinExistence type="inferred from homology"/>
<dbReference type="GO" id="GO:0005886">
    <property type="term" value="C:plasma membrane"/>
    <property type="evidence" value="ECO:0007669"/>
    <property type="project" value="UniProtKB-SubCell"/>
</dbReference>
<evidence type="ECO:0000256" key="10">
    <source>
        <dbReference type="SAM" id="Phobius"/>
    </source>
</evidence>
<keyword evidence="4 10" id="KW-0812">Transmembrane</keyword>
<keyword evidence="5" id="KW-0547">Nucleotide-binding</keyword>
<dbReference type="SUPFAM" id="SSF90123">
    <property type="entry name" value="ABC transporter transmembrane region"/>
    <property type="match status" value="1"/>
</dbReference>
<comment type="subcellular location">
    <subcellularLocation>
        <location evidence="1">Cell membrane</location>
        <topology evidence="1">Multi-pass membrane protein</topology>
    </subcellularLocation>
</comment>
<keyword evidence="14" id="KW-1185">Reference proteome</keyword>
<dbReference type="InterPro" id="IPR003593">
    <property type="entry name" value="AAA+_ATPase"/>
</dbReference>
<dbReference type="Gene3D" id="1.20.1560.10">
    <property type="entry name" value="ABC transporter type 1, transmembrane domain"/>
    <property type="match status" value="1"/>
</dbReference>
<dbReference type="PROSITE" id="PS00211">
    <property type="entry name" value="ABC_TRANSPORTER_1"/>
    <property type="match status" value="1"/>
</dbReference>
<dbReference type="InterPro" id="IPR017871">
    <property type="entry name" value="ABC_transporter-like_CS"/>
</dbReference>
<evidence type="ECO:0000259" key="11">
    <source>
        <dbReference type="PROSITE" id="PS50893"/>
    </source>
</evidence>
<comment type="similarity">
    <text evidence="9">Belongs to the ABC transporter superfamily. Lipid exporter (TC 3.A.1.106) family.</text>
</comment>
<feature type="transmembrane region" description="Helical" evidence="10">
    <location>
        <begin position="39"/>
        <end position="58"/>
    </location>
</feature>
<dbReference type="PROSITE" id="PS50893">
    <property type="entry name" value="ABC_TRANSPORTER_2"/>
    <property type="match status" value="1"/>
</dbReference>
<keyword evidence="7 10" id="KW-1133">Transmembrane helix</keyword>
<evidence type="ECO:0000256" key="3">
    <source>
        <dbReference type="ARBA" id="ARBA00022475"/>
    </source>
</evidence>
<dbReference type="STRING" id="686624.SAMN04488242_2396"/>
<dbReference type="SMART" id="SM00382">
    <property type="entry name" value="AAA"/>
    <property type="match status" value="1"/>
</dbReference>
<name>A0A1G9LXX4_9ACTN</name>
<dbReference type="OrthoDB" id="5166472at2"/>
<keyword evidence="6 13" id="KW-0067">ATP-binding</keyword>
<dbReference type="Pfam" id="PF00664">
    <property type="entry name" value="ABC_membrane"/>
    <property type="match status" value="1"/>
</dbReference>
<evidence type="ECO:0000256" key="4">
    <source>
        <dbReference type="ARBA" id="ARBA00022692"/>
    </source>
</evidence>
<dbReference type="RefSeq" id="WP_093252485.1">
    <property type="nucleotide sequence ID" value="NZ_FNGP01000004.1"/>
</dbReference>
<gene>
    <name evidence="13" type="ORF">SAMN04488242_2396</name>
</gene>
<feature type="transmembrane region" description="Helical" evidence="10">
    <location>
        <begin position="169"/>
        <end position="190"/>
    </location>
</feature>
<dbReference type="GO" id="GO:0015421">
    <property type="term" value="F:ABC-type oligopeptide transporter activity"/>
    <property type="evidence" value="ECO:0007669"/>
    <property type="project" value="TreeGrafter"/>
</dbReference>
<keyword evidence="2" id="KW-0813">Transport</keyword>
<evidence type="ECO:0000256" key="2">
    <source>
        <dbReference type="ARBA" id="ARBA00022448"/>
    </source>
</evidence>
<dbReference type="InterPro" id="IPR003439">
    <property type="entry name" value="ABC_transporter-like_ATP-bd"/>
</dbReference>
<dbReference type="PROSITE" id="PS50929">
    <property type="entry name" value="ABC_TM1F"/>
    <property type="match status" value="1"/>
</dbReference>
<evidence type="ECO:0000313" key="13">
    <source>
        <dbReference type="EMBL" id="SDL66766.1"/>
    </source>
</evidence>
<keyword evidence="8 10" id="KW-0472">Membrane</keyword>
<dbReference type="CDD" id="cd18550">
    <property type="entry name" value="ABC_6TM_exporter_like"/>
    <property type="match status" value="1"/>
</dbReference>
<organism evidence="13 14">
    <name type="scientific">Tessaracoccus oleiagri</name>
    <dbReference type="NCBI Taxonomy" id="686624"/>
    <lineage>
        <taxon>Bacteria</taxon>
        <taxon>Bacillati</taxon>
        <taxon>Actinomycetota</taxon>
        <taxon>Actinomycetes</taxon>
        <taxon>Propionibacteriales</taxon>
        <taxon>Propionibacteriaceae</taxon>
        <taxon>Tessaracoccus</taxon>
    </lineage>
</organism>
<keyword evidence="3" id="KW-1003">Cell membrane</keyword>
<feature type="transmembrane region" description="Helical" evidence="10">
    <location>
        <begin position="78"/>
        <end position="99"/>
    </location>
</feature>
<feature type="domain" description="ABC transmembrane type-1" evidence="12">
    <location>
        <begin position="44"/>
        <end position="327"/>
    </location>
</feature>
<feature type="domain" description="ABC transporter" evidence="11">
    <location>
        <begin position="361"/>
        <end position="594"/>
    </location>
</feature>
<evidence type="ECO:0000256" key="7">
    <source>
        <dbReference type="ARBA" id="ARBA00022989"/>
    </source>
</evidence>
<dbReference type="PANTHER" id="PTHR43394">
    <property type="entry name" value="ATP-DEPENDENT PERMEASE MDL1, MITOCHONDRIAL"/>
    <property type="match status" value="1"/>
</dbReference>
<dbReference type="Proteomes" id="UP000199475">
    <property type="component" value="Unassembled WGS sequence"/>
</dbReference>
<dbReference type="Pfam" id="PF00005">
    <property type="entry name" value="ABC_tran"/>
    <property type="match status" value="1"/>
</dbReference>
<evidence type="ECO:0000256" key="9">
    <source>
        <dbReference type="ARBA" id="ARBA00061644"/>
    </source>
</evidence>